<keyword evidence="2" id="KW-1133">Transmembrane helix</keyword>
<reference evidence="3 4" key="1">
    <citation type="submission" date="2020-06" db="EMBL/GenBank/DDBJ databases">
        <title>Draft genome sequence of Candidatus Phytoplasma pruni (X-disease group, subgroup 16SrIII-B) strain ChTDIII from Argentina.</title>
        <authorList>
            <person name="Fernandez F.D."/>
            <person name="Zuebert C."/>
            <person name="Huettel B."/>
            <person name="Kube M."/>
            <person name="Conci L.R."/>
        </authorList>
    </citation>
    <scope>NUCLEOTIDE SEQUENCE [LARGE SCALE GENOMIC DNA]</scope>
    <source>
        <strain evidence="3 4">ChTDIII</strain>
    </source>
</reference>
<evidence type="ECO:0000313" key="4">
    <source>
        <dbReference type="Proteomes" id="UP000568109"/>
    </source>
</evidence>
<evidence type="ECO:0000313" key="3">
    <source>
        <dbReference type="EMBL" id="NWN45635.1"/>
    </source>
</evidence>
<proteinExistence type="predicted"/>
<keyword evidence="2" id="KW-0812">Transmembrane</keyword>
<protein>
    <submittedName>
        <fullName evidence="3">Uncharacterized protein</fullName>
    </submittedName>
</protein>
<comment type="caution">
    <text evidence="3">The sequence shown here is derived from an EMBL/GenBank/DDBJ whole genome shotgun (WGS) entry which is preliminary data.</text>
</comment>
<keyword evidence="2" id="KW-0472">Membrane</keyword>
<evidence type="ECO:0000256" key="2">
    <source>
        <dbReference type="SAM" id="Phobius"/>
    </source>
</evidence>
<dbReference type="Proteomes" id="UP000568109">
    <property type="component" value="Unassembled WGS sequence"/>
</dbReference>
<gene>
    <name evidence="3" type="ORF">HR065_00860</name>
</gene>
<dbReference type="EMBL" id="JABUOH010000023">
    <property type="protein sequence ID" value="NWN45635.1"/>
    <property type="molecule type" value="Genomic_DNA"/>
</dbReference>
<feature type="region of interest" description="Disordered" evidence="1">
    <location>
        <begin position="144"/>
        <end position="168"/>
    </location>
</feature>
<evidence type="ECO:0000256" key="1">
    <source>
        <dbReference type="SAM" id="MobiDB-lite"/>
    </source>
</evidence>
<accession>A0A851HC35</accession>
<dbReference type="AlphaFoldDB" id="A0A851HC35"/>
<feature type="transmembrane region" description="Helical" evidence="2">
    <location>
        <begin position="12"/>
        <end position="33"/>
    </location>
</feature>
<dbReference type="RefSeq" id="WP_178734034.1">
    <property type="nucleotide sequence ID" value="NZ_JABUOH010000023.1"/>
</dbReference>
<sequence>MKNIKKNKKLNSFWIIVMVVALIPTVILIALAWKTSSADLGVEADISAPQVFVAVVQKDITKKKLVPDSETPLDTEIQTIVQEVEVTNKSENDLYLVIDPAKVKGKIKAEVRPNETLDDDTKQKVEAVLKDALEIKHYYKEKNAQGEEVDTEITNTKRPKVSKKDPNNQNKLTVYNKIKLKADKLEGHENLQLFKDSVSKIKIKCEINYKLVEEQQ</sequence>
<name>A0A851HC35_9MOLU</name>
<organism evidence="3 4">
    <name type="scientific">Candidatus Phytoplasma pruni</name>
    <dbReference type="NCBI Taxonomy" id="479893"/>
    <lineage>
        <taxon>Bacteria</taxon>
        <taxon>Bacillati</taxon>
        <taxon>Mycoplasmatota</taxon>
        <taxon>Mollicutes</taxon>
        <taxon>Acholeplasmatales</taxon>
        <taxon>Acholeplasmataceae</taxon>
        <taxon>Candidatus Phytoplasma</taxon>
        <taxon>16SrIII (X-disease group)</taxon>
    </lineage>
</organism>
<keyword evidence="4" id="KW-1185">Reference proteome</keyword>